<evidence type="ECO:0000256" key="8">
    <source>
        <dbReference type="SAM" id="Phobius"/>
    </source>
</evidence>
<dbReference type="Proteomes" id="UP000233293">
    <property type="component" value="Unassembled WGS sequence"/>
</dbReference>
<comment type="similarity">
    <text evidence="2">Belongs to the GSP F family.</text>
</comment>
<sequence>MPLYHYRALNQTGRRVSGQLNANNEADLYQRLKQINLELLTVSADKGRNRLALFGGRVKNRELIQMCLHLQQLSAAGVSLMEALADVRDATDHRRLRDLLAEVFEDVSSGQSLSEAFGRHPRVFSTVFQSLVAAGEESGNLTESFTQLIAHLKWSENLNAKIGRATRYPMIMLAVMAALFMFMMLFVVPQVVSFLMANGQELPIITMALIATSDFVQGYWWAITGLPVGGYFLFKLWARLSESFAYKIDFYILRVPLLGELRRKLSLSRFAHFFATMFQSGVPILTCLDTAGRVTGNRCLARSLALVRVGVEDGNPLSVGLRNTGEFPSLVIRLVKIGEDSGNLGETLNNVTDFYDRDVERSVDALVSMIEPALTLFAGAMMAWIVLAVLGPIYDSLSRMG</sequence>
<keyword evidence="6 8" id="KW-1133">Transmembrane helix</keyword>
<dbReference type="GO" id="GO:0015628">
    <property type="term" value="P:protein secretion by the type II secretion system"/>
    <property type="evidence" value="ECO:0007669"/>
    <property type="project" value="TreeGrafter"/>
</dbReference>
<dbReference type="InterPro" id="IPR003004">
    <property type="entry name" value="GspF/PilC"/>
</dbReference>
<dbReference type="PANTHER" id="PTHR30012:SF0">
    <property type="entry name" value="TYPE II SECRETION SYSTEM PROTEIN F-RELATED"/>
    <property type="match status" value="1"/>
</dbReference>
<evidence type="ECO:0000313" key="10">
    <source>
        <dbReference type="EMBL" id="PKU26517.1"/>
    </source>
</evidence>
<dbReference type="AlphaFoldDB" id="A0A2N3Q1I9"/>
<keyword evidence="5 8" id="KW-0812">Transmembrane</keyword>
<feature type="transmembrane region" description="Helical" evidence="8">
    <location>
        <begin position="171"/>
        <end position="198"/>
    </location>
</feature>
<comment type="subcellular location">
    <subcellularLocation>
        <location evidence="1">Cell inner membrane</location>
        <topology evidence="1">Multi-pass membrane protein</topology>
    </subcellularLocation>
</comment>
<evidence type="ECO:0000256" key="1">
    <source>
        <dbReference type="ARBA" id="ARBA00004429"/>
    </source>
</evidence>
<evidence type="ECO:0000256" key="7">
    <source>
        <dbReference type="ARBA" id="ARBA00023136"/>
    </source>
</evidence>
<feature type="domain" description="Type II secretion system protein GspF" evidence="9">
    <location>
        <begin position="270"/>
        <end position="392"/>
    </location>
</feature>
<name>A0A2N3Q1I9_9PROT</name>
<evidence type="ECO:0000259" key="9">
    <source>
        <dbReference type="Pfam" id="PF00482"/>
    </source>
</evidence>
<dbReference type="InterPro" id="IPR042094">
    <property type="entry name" value="T2SS_GspF_sf"/>
</dbReference>
<gene>
    <name evidence="10" type="ORF">CWS72_01350</name>
</gene>
<feature type="transmembrane region" description="Helical" evidence="8">
    <location>
        <begin position="374"/>
        <end position="394"/>
    </location>
</feature>
<proteinExistence type="inferred from homology"/>
<comment type="caution">
    <text evidence="10">The sequence shown here is derived from an EMBL/GenBank/DDBJ whole genome shotgun (WGS) entry which is preliminary data.</text>
</comment>
<organism evidence="10 11">
    <name type="scientific">Telmatospirillum siberiense</name>
    <dbReference type="NCBI Taxonomy" id="382514"/>
    <lineage>
        <taxon>Bacteria</taxon>
        <taxon>Pseudomonadati</taxon>
        <taxon>Pseudomonadota</taxon>
        <taxon>Alphaproteobacteria</taxon>
        <taxon>Rhodospirillales</taxon>
        <taxon>Rhodospirillaceae</taxon>
        <taxon>Telmatospirillum</taxon>
    </lineage>
</organism>
<evidence type="ECO:0000256" key="2">
    <source>
        <dbReference type="ARBA" id="ARBA00005745"/>
    </source>
</evidence>
<feature type="domain" description="Type II secretion system protein GspF" evidence="9">
    <location>
        <begin position="68"/>
        <end position="189"/>
    </location>
</feature>
<evidence type="ECO:0000256" key="3">
    <source>
        <dbReference type="ARBA" id="ARBA00022475"/>
    </source>
</evidence>
<dbReference type="PRINTS" id="PR00812">
    <property type="entry name" value="BCTERIALGSPF"/>
</dbReference>
<keyword evidence="4" id="KW-0997">Cell inner membrane</keyword>
<feature type="transmembrane region" description="Helical" evidence="8">
    <location>
        <begin position="218"/>
        <end position="238"/>
    </location>
</feature>
<keyword evidence="11" id="KW-1185">Reference proteome</keyword>
<dbReference type="GO" id="GO:0005886">
    <property type="term" value="C:plasma membrane"/>
    <property type="evidence" value="ECO:0007669"/>
    <property type="project" value="UniProtKB-SubCell"/>
</dbReference>
<keyword evidence="7 8" id="KW-0472">Membrane</keyword>
<accession>A0A2N3Q1I9</accession>
<dbReference type="EMBL" id="PIUM01000001">
    <property type="protein sequence ID" value="PKU26517.1"/>
    <property type="molecule type" value="Genomic_DNA"/>
</dbReference>
<dbReference type="Gene3D" id="1.20.81.30">
    <property type="entry name" value="Type II secretion system (T2SS), domain F"/>
    <property type="match status" value="2"/>
</dbReference>
<dbReference type="InterPro" id="IPR018076">
    <property type="entry name" value="T2SS_GspF_dom"/>
</dbReference>
<dbReference type="RefSeq" id="WP_101248749.1">
    <property type="nucleotide sequence ID" value="NZ_PIUM01000001.1"/>
</dbReference>
<evidence type="ECO:0000256" key="6">
    <source>
        <dbReference type="ARBA" id="ARBA00022989"/>
    </source>
</evidence>
<evidence type="ECO:0000256" key="5">
    <source>
        <dbReference type="ARBA" id="ARBA00022692"/>
    </source>
</evidence>
<evidence type="ECO:0000313" key="11">
    <source>
        <dbReference type="Proteomes" id="UP000233293"/>
    </source>
</evidence>
<dbReference type="FunFam" id="1.20.81.30:FF:000001">
    <property type="entry name" value="Type II secretion system protein F"/>
    <property type="match status" value="1"/>
</dbReference>
<protein>
    <submittedName>
        <fullName evidence="10">Type II secretion system F family protein</fullName>
    </submittedName>
</protein>
<dbReference type="Pfam" id="PF00482">
    <property type="entry name" value="T2SSF"/>
    <property type="match status" value="2"/>
</dbReference>
<dbReference type="OrthoDB" id="9805682at2"/>
<evidence type="ECO:0000256" key="4">
    <source>
        <dbReference type="ARBA" id="ARBA00022519"/>
    </source>
</evidence>
<dbReference type="PANTHER" id="PTHR30012">
    <property type="entry name" value="GENERAL SECRETION PATHWAY PROTEIN"/>
    <property type="match status" value="1"/>
</dbReference>
<keyword evidence="3" id="KW-1003">Cell membrane</keyword>
<reference evidence="11" key="1">
    <citation type="submission" date="2017-12" db="EMBL/GenBank/DDBJ databases">
        <title>Draft genome sequence of Telmatospirillum siberiense 26-4b1T, an acidotolerant peatland alphaproteobacterium potentially involved in sulfur cycling.</title>
        <authorList>
            <person name="Hausmann B."/>
            <person name="Pjevac P."/>
            <person name="Schreck K."/>
            <person name="Herbold C.W."/>
            <person name="Daims H."/>
            <person name="Wagner M."/>
            <person name="Pester M."/>
            <person name="Loy A."/>
        </authorList>
    </citation>
    <scope>NUCLEOTIDE SEQUENCE [LARGE SCALE GENOMIC DNA]</scope>
    <source>
        <strain evidence="11">26-4b1</strain>
    </source>
</reference>